<dbReference type="SUPFAM" id="SSF52540">
    <property type="entry name" value="P-loop containing nucleoside triphosphate hydrolases"/>
    <property type="match status" value="1"/>
</dbReference>
<keyword evidence="1" id="KW-0812">Transmembrane</keyword>
<reference evidence="5" key="1">
    <citation type="journal article" date="2019" name="Int. J. Syst. Evol. Microbiol.">
        <title>The Global Catalogue of Microorganisms (GCM) 10K type strain sequencing project: providing services to taxonomists for standard genome sequencing and annotation.</title>
        <authorList>
            <consortium name="The Broad Institute Genomics Platform"/>
            <consortium name="The Broad Institute Genome Sequencing Center for Infectious Disease"/>
            <person name="Wu L."/>
            <person name="Ma J."/>
        </authorList>
    </citation>
    <scope>NUCLEOTIDE SEQUENCE [LARGE SCALE GENOMIC DNA]</scope>
    <source>
        <strain evidence="5">NBRC 100033</strain>
    </source>
</reference>
<gene>
    <name evidence="4" type="ORF">GCM10007878_24920</name>
</gene>
<organism evidence="4 5">
    <name type="scientific">Marinospirillum insulare</name>
    <dbReference type="NCBI Taxonomy" id="217169"/>
    <lineage>
        <taxon>Bacteria</taxon>
        <taxon>Pseudomonadati</taxon>
        <taxon>Pseudomonadota</taxon>
        <taxon>Gammaproteobacteria</taxon>
        <taxon>Oceanospirillales</taxon>
        <taxon>Oceanospirillaceae</taxon>
        <taxon>Marinospirillum</taxon>
    </lineage>
</organism>
<dbReference type="PANTHER" id="PTHR30121">
    <property type="entry name" value="UNCHARACTERIZED PROTEIN YJGR-RELATED"/>
    <property type="match status" value="1"/>
</dbReference>
<evidence type="ECO:0008006" key="6">
    <source>
        <dbReference type="Google" id="ProtNLM"/>
    </source>
</evidence>
<proteinExistence type="predicted"/>
<evidence type="ECO:0000259" key="2">
    <source>
        <dbReference type="Pfam" id="PF01935"/>
    </source>
</evidence>
<dbReference type="RefSeq" id="WP_036240198.1">
    <property type="nucleotide sequence ID" value="NZ_BSOR01000069.1"/>
</dbReference>
<evidence type="ECO:0000313" key="5">
    <source>
        <dbReference type="Proteomes" id="UP001156682"/>
    </source>
</evidence>
<keyword evidence="5" id="KW-1185">Reference proteome</keyword>
<dbReference type="EMBL" id="BSOR01000069">
    <property type="protein sequence ID" value="GLR65053.1"/>
    <property type="molecule type" value="Genomic_DNA"/>
</dbReference>
<evidence type="ECO:0000256" key="1">
    <source>
        <dbReference type="SAM" id="Phobius"/>
    </source>
</evidence>
<keyword evidence="1" id="KW-1133">Transmembrane helix</keyword>
<dbReference type="InterPro" id="IPR032689">
    <property type="entry name" value="TraG-D_C"/>
</dbReference>
<name>A0ABQ6A0Z5_9GAMM</name>
<dbReference type="InterPro" id="IPR002789">
    <property type="entry name" value="HerA_central"/>
</dbReference>
<feature type="domain" description="Helicase HerA central" evidence="2">
    <location>
        <begin position="94"/>
        <end position="135"/>
    </location>
</feature>
<evidence type="ECO:0000259" key="3">
    <source>
        <dbReference type="Pfam" id="PF12696"/>
    </source>
</evidence>
<dbReference type="InterPro" id="IPR027417">
    <property type="entry name" value="P-loop_NTPase"/>
</dbReference>
<feature type="domain" description="TraD/TraG TraM recognition site" evidence="3">
    <location>
        <begin position="367"/>
        <end position="458"/>
    </location>
</feature>
<feature type="transmembrane region" description="Helical" evidence="1">
    <location>
        <begin position="33"/>
        <end position="51"/>
    </location>
</feature>
<dbReference type="PANTHER" id="PTHR30121:SF11">
    <property type="entry name" value="AAA+ ATPASE DOMAIN-CONTAINING PROTEIN"/>
    <property type="match status" value="1"/>
</dbReference>
<keyword evidence="1" id="KW-0472">Membrane</keyword>
<sequence>MKPFAGAWDAWSLLFFSTAILFMLPWFDGVNTVFLALLAVLGVVGMVWPRVKDHLDIVNEEDREGFIMPSDETEKPCMGEGGLRLGYTKDNYRPLDIPNGLMSRHTAIVGQSGVGKTTLIEYLLWQQTVRGGGWLFIDAKIDRDTRDHLAYMARCNGRSNDLYILDISSPAESHTMNPLLSGDPDEVASRLMNLIPSSENNPGSDFYRQSANHALTVIVAALQKANKLYHFGDLSILMQSTKALEELERITPPSAERRSLSVFLDQFRVQKKEGVELDMNRLKQVLGGMAGRIALFAQGKFGEVFNVYAPEIVLESIILENKMLYVSLPTMGKDTAALNLGKMIISDLRSAVARIQDLPKIQRPKYPFLAVLDEMGAYVMEGVARLFEQARSAGVALVPAFQSFSQLNKVSQEFGDIIIQNTWQKVIFKFGASEGAETASALFGKHLKFQKSISLTGNESVGSQVLRTRPDSSESEGGGMSVAYREEEDYRFSPDKIMALGMGEVFTLSGSRAYHLRTPMINFPDDVLPCEIARHKVDLPDDKEPLHFEKRLNEFLMAA</sequence>
<dbReference type="CDD" id="cd00267">
    <property type="entry name" value="ABC_ATPase"/>
    <property type="match status" value="1"/>
</dbReference>
<dbReference type="Proteomes" id="UP001156682">
    <property type="component" value="Unassembled WGS sequence"/>
</dbReference>
<dbReference type="Pfam" id="PF01935">
    <property type="entry name" value="DUF87"/>
    <property type="match status" value="1"/>
</dbReference>
<protein>
    <recommendedName>
        <fullName evidence="6">TraD/TraG TraM recognition site domain-containing protein</fullName>
    </recommendedName>
</protein>
<dbReference type="Gene3D" id="3.40.50.300">
    <property type="entry name" value="P-loop containing nucleotide triphosphate hydrolases"/>
    <property type="match status" value="2"/>
</dbReference>
<accession>A0ABQ6A0Z5</accession>
<dbReference type="InterPro" id="IPR051162">
    <property type="entry name" value="T4SS_component"/>
</dbReference>
<evidence type="ECO:0000313" key="4">
    <source>
        <dbReference type="EMBL" id="GLR65053.1"/>
    </source>
</evidence>
<comment type="caution">
    <text evidence="4">The sequence shown here is derived from an EMBL/GenBank/DDBJ whole genome shotgun (WGS) entry which is preliminary data.</text>
</comment>
<dbReference type="CDD" id="cd01127">
    <property type="entry name" value="TrwB_TraG_TraD_VirD4"/>
    <property type="match status" value="1"/>
</dbReference>
<dbReference type="Pfam" id="PF12696">
    <property type="entry name" value="TraG-D_C"/>
    <property type="match status" value="1"/>
</dbReference>
<feature type="transmembrane region" description="Helical" evidence="1">
    <location>
        <begin position="7"/>
        <end position="27"/>
    </location>
</feature>